<evidence type="ECO:0000256" key="1">
    <source>
        <dbReference type="ARBA" id="ARBA00022729"/>
    </source>
</evidence>
<dbReference type="AlphaFoldDB" id="B8MQE2"/>
<dbReference type="eggNOG" id="ENOG502QTN1">
    <property type="taxonomic scope" value="Eukaryota"/>
</dbReference>
<dbReference type="SMART" id="SM00944">
    <property type="entry name" value="Pro-kuma_activ"/>
    <property type="match status" value="1"/>
</dbReference>
<dbReference type="VEuPathDB" id="FungiDB:TSTA_058330"/>
<gene>
    <name evidence="4" type="ORF">TSTA_058330</name>
</gene>
<dbReference type="PhylomeDB" id="B8MQE2"/>
<dbReference type="GO" id="GO:0004252">
    <property type="term" value="F:serine-type endopeptidase activity"/>
    <property type="evidence" value="ECO:0007669"/>
    <property type="project" value="InterPro"/>
</dbReference>
<dbReference type="HOGENOM" id="CLU_1001762_0_0_1"/>
<dbReference type="InterPro" id="IPR050819">
    <property type="entry name" value="Tripeptidyl-peptidase_I"/>
</dbReference>
<sequence>MELPVRIAIAQKGVHIGHDLLMEIFDPKSEKYRHYLSAKEVGDMFRPSSEYISYFRKWLRNSGIGLDRHPVSAGRGWLKFNANVQELESLLLTEYHVYQHHETREELYQIDVILFQVDDLKATETYQGFANTFLDAIDMSYCTFEGGDDPLFDPQERCGAQTIINVISVSYCIAEGAYSYFYINRQCQEYMKFGLQGFSIIYSSQDSGVESGGRIHPDNVNKTTLAANPGAFSPGWPAACSCVTSVGATKINPGESFSESAAPIPGGDLYSGGRFSNL</sequence>
<keyword evidence="5" id="KW-1185">Reference proteome</keyword>
<evidence type="ECO:0000259" key="3">
    <source>
        <dbReference type="SMART" id="SM00944"/>
    </source>
</evidence>
<name>B8MQE2_TALSN</name>
<evidence type="ECO:0000256" key="2">
    <source>
        <dbReference type="ARBA" id="ARBA00023145"/>
    </source>
</evidence>
<dbReference type="InterPro" id="IPR015366">
    <property type="entry name" value="S53_propep"/>
</dbReference>
<dbReference type="STRING" id="441959.B8MQE2"/>
<dbReference type="InterPro" id="IPR036852">
    <property type="entry name" value="Peptidase_S8/S53_dom_sf"/>
</dbReference>
<dbReference type="Gene3D" id="3.40.50.200">
    <property type="entry name" value="Peptidase S8/S53 domain"/>
    <property type="match status" value="1"/>
</dbReference>
<dbReference type="Pfam" id="PF09286">
    <property type="entry name" value="Pro-kuma_activ"/>
    <property type="match status" value="1"/>
</dbReference>
<accession>B8MQE2</accession>
<feature type="domain" description="Peptidase S53 activation" evidence="3">
    <location>
        <begin position="3"/>
        <end position="120"/>
    </location>
</feature>
<dbReference type="SUPFAM" id="SSF52743">
    <property type="entry name" value="Subtilisin-like"/>
    <property type="match status" value="1"/>
</dbReference>
<proteinExistence type="predicted"/>
<dbReference type="PANTHER" id="PTHR14218">
    <property type="entry name" value="PROTEASE S8 TRIPEPTIDYL PEPTIDASE I CLN2"/>
    <property type="match status" value="1"/>
</dbReference>
<dbReference type="SUPFAM" id="SSF54897">
    <property type="entry name" value="Protease propeptides/inhibitors"/>
    <property type="match status" value="1"/>
</dbReference>
<dbReference type="GO" id="GO:0006508">
    <property type="term" value="P:proteolysis"/>
    <property type="evidence" value="ECO:0007669"/>
    <property type="project" value="InterPro"/>
</dbReference>
<protein>
    <recommendedName>
        <fullName evidence="3">Peptidase S53 activation domain-containing protein</fullName>
    </recommendedName>
</protein>
<dbReference type="CDD" id="cd11377">
    <property type="entry name" value="Pro-peptidase_S53"/>
    <property type="match status" value="1"/>
</dbReference>
<dbReference type="InParanoid" id="B8MQE2"/>
<dbReference type="GeneID" id="8106435"/>
<organism evidence="4 5">
    <name type="scientific">Talaromyces stipitatus (strain ATCC 10500 / CBS 375.48 / QM 6759 / NRRL 1006)</name>
    <name type="common">Penicillium stipitatum</name>
    <dbReference type="NCBI Taxonomy" id="441959"/>
    <lineage>
        <taxon>Eukaryota</taxon>
        <taxon>Fungi</taxon>
        <taxon>Dikarya</taxon>
        <taxon>Ascomycota</taxon>
        <taxon>Pezizomycotina</taxon>
        <taxon>Eurotiomycetes</taxon>
        <taxon>Eurotiomycetidae</taxon>
        <taxon>Eurotiales</taxon>
        <taxon>Trichocomaceae</taxon>
        <taxon>Talaromyces</taxon>
        <taxon>Talaromyces sect. Talaromyces</taxon>
    </lineage>
</organism>
<evidence type="ECO:0000313" key="5">
    <source>
        <dbReference type="Proteomes" id="UP000001745"/>
    </source>
</evidence>
<dbReference type="GO" id="GO:0008240">
    <property type="term" value="F:tripeptidyl-peptidase activity"/>
    <property type="evidence" value="ECO:0007669"/>
    <property type="project" value="TreeGrafter"/>
</dbReference>
<dbReference type="Proteomes" id="UP000001745">
    <property type="component" value="Unassembled WGS sequence"/>
</dbReference>
<dbReference type="PANTHER" id="PTHR14218:SF19">
    <property type="entry name" value="SERINE PROTEASE AORO, PUTATIVE (AFU_ORTHOLOGUE AFUA_6G10250)-RELATED"/>
    <property type="match status" value="1"/>
</dbReference>
<reference evidence="5" key="1">
    <citation type="journal article" date="2015" name="Genome Announc.">
        <title>Genome sequence of the AIDS-associated pathogen Penicillium marneffei (ATCC18224) and its near taxonomic relative Talaromyces stipitatus (ATCC10500).</title>
        <authorList>
            <person name="Nierman W.C."/>
            <person name="Fedorova-Abrams N.D."/>
            <person name="Andrianopoulos A."/>
        </authorList>
    </citation>
    <scope>NUCLEOTIDE SEQUENCE [LARGE SCALE GENOMIC DNA]</scope>
    <source>
        <strain evidence="5">ATCC 10500 / CBS 375.48 / QM 6759 / NRRL 1006</strain>
    </source>
</reference>
<dbReference type="EMBL" id="EQ962659">
    <property type="protein sequence ID" value="EED13344.1"/>
    <property type="molecule type" value="Genomic_DNA"/>
</dbReference>
<keyword evidence="1" id="KW-0732">Signal</keyword>
<dbReference type="RefSeq" id="XP_002487455.1">
    <property type="nucleotide sequence ID" value="XM_002487410.1"/>
</dbReference>
<keyword evidence="2" id="KW-0865">Zymogen</keyword>
<evidence type="ECO:0000313" key="4">
    <source>
        <dbReference type="EMBL" id="EED13344.1"/>
    </source>
</evidence>
<dbReference type="OrthoDB" id="409122at2759"/>